<keyword evidence="4" id="KW-1185">Reference proteome</keyword>
<keyword evidence="1" id="KW-1133">Transmembrane helix</keyword>
<feature type="domain" description="DUF6534" evidence="2">
    <location>
        <begin position="171"/>
        <end position="256"/>
    </location>
</feature>
<keyword evidence="1" id="KW-0472">Membrane</keyword>
<organism evidence="3 4">
    <name type="scientific">Gymnopus androsaceus JB14</name>
    <dbReference type="NCBI Taxonomy" id="1447944"/>
    <lineage>
        <taxon>Eukaryota</taxon>
        <taxon>Fungi</taxon>
        <taxon>Dikarya</taxon>
        <taxon>Basidiomycota</taxon>
        <taxon>Agaricomycotina</taxon>
        <taxon>Agaricomycetes</taxon>
        <taxon>Agaricomycetidae</taxon>
        <taxon>Agaricales</taxon>
        <taxon>Marasmiineae</taxon>
        <taxon>Omphalotaceae</taxon>
        <taxon>Gymnopus</taxon>
    </lineage>
</organism>
<dbReference type="AlphaFoldDB" id="A0A6A4HTI1"/>
<proteinExistence type="predicted"/>
<feature type="transmembrane region" description="Helical" evidence="1">
    <location>
        <begin position="206"/>
        <end position="227"/>
    </location>
</feature>
<feature type="transmembrane region" description="Helical" evidence="1">
    <location>
        <begin position="93"/>
        <end position="115"/>
    </location>
</feature>
<feature type="transmembrane region" description="Helical" evidence="1">
    <location>
        <begin position="122"/>
        <end position="144"/>
    </location>
</feature>
<evidence type="ECO:0000256" key="1">
    <source>
        <dbReference type="SAM" id="Phobius"/>
    </source>
</evidence>
<feature type="transmembrane region" description="Helical" evidence="1">
    <location>
        <begin position="20"/>
        <end position="40"/>
    </location>
</feature>
<dbReference type="EMBL" id="ML769458">
    <property type="protein sequence ID" value="KAE9400267.1"/>
    <property type="molecule type" value="Genomic_DNA"/>
</dbReference>
<evidence type="ECO:0000313" key="4">
    <source>
        <dbReference type="Proteomes" id="UP000799118"/>
    </source>
</evidence>
<evidence type="ECO:0000259" key="2">
    <source>
        <dbReference type="Pfam" id="PF20152"/>
    </source>
</evidence>
<reference evidence="3" key="1">
    <citation type="journal article" date="2019" name="Environ. Microbiol.">
        <title>Fungal ecological strategies reflected in gene transcription - a case study of two litter decomposers.</title>
        <authorList>
            <person name="Barbi F."/>
            <person name="Kohler A."/>
            <person name="Barry K."/>
            <person name="Baskaran P."/>
            <person name="Daum C."/>
            <person name="Fauchery L."/>
            <person name="Ihrmark K."/>
            <person name="Kuo A."/>
            <person name="LaButti K."/>
            <person name="Lipzen A."/>
            <person name="Morin E."/>
            <person name="Grigoriev I.V."/>
            <person name="Henrissat B."/>
            <person name="Lindahl B."/>
            <person name="Martin F."/>
        </authorList>
    </citation>
    <scope>NUCLEOTIDE SEQUENCE</scope>
    <source>
        <strain evidence="3">JB14</strain>
    </source>
</reference>
<dbReference type="Pfam" id="PF20152">
    <property type="entry name" value="DUF6534"/>
    <property type="match status" value="1"/>
</dbReference>
<dbReference type="Proteomes" id="UP000799118">
    <property type="component" value="Unassembled WGS sequence"/>
</dbReference>
<sequence length="349" mass="37858">MSILPPPGYQVSQISGPLIVAYTLNWTLFGTLSVQIYIYYLAFPTDRTAVKCVVYAIYLLEIAQTILVSHDAFATFGYGFGDMKSLMDAHLDWLTVPIMSGITFIGQSFYAYRILALSESTFVPGFIVLISLTSSIAAMMTGVYSFQANNVVALDLIPKTRILVGIWCGGAALGDIIIAICMTYYLSQKDSGFADTHALVTKFIRLTIETGSVTAAAALLNLVLFFAFPGTVYYGALEFSIPKLYANAVLMVLNARIKILGGRTYILTSDTHDSVPTAIQFQVRRASNDPEMGSLQVDTSLGTEPERFGSVGREISNPVEFSSLASISSSAEIGCYVETKAPAPLREPN</sequence>
<feature type="transmembrane region" description="Helical" evidence="1">
    <location>
        <begin position="52"/>
        <end position="73"/>
    </location>
</feature>
<name>A0A6A4HTI1_9AGAR</name>
<dbReference type="OrthoDB" id="2536347at2759"/>
<protein>
    <recommendedName>
        <fullName evidence="2">DUF6534 domain-containing protein</fullName>
    </recommendedName>
</protein>
<dbReference type="InterPro" id="IPR045339">
    <property type="entry name" value="DUF6534"/>
</dbReference>
<dbReference type="PANTHER" id="PTHR40465:SF1">
    <property type="entry name" value="DUF6534 DOMAIN-CONTAINING PROTEIN"/>
    <property type="match status" value="1"/>
</dbReference>
<dbReference type="PANTHER" id="PTHR40465">
    <property type="entry name" value="CHROMOSOME 1, WHOLE GENOME SHOTGUN SEQUENCE"/>
    <property type="match status" value="1"/>
</dbReference>
<gene>
    <name evidence="3" type="ORF">BT96DRAFT_993113</name>
</gene>
<keyword evidence="1" id="KW-0812">Transmembrane</keyword>
<accession>A0A6A4HTI1</accession>
<feature type="transmembrane region" description="Helical" evidence="1">
    <location>
        <begin position="164"/>
        <end position="186"/>
    </location>
</feature>
<evidence type="ECO:0000313" key="3">
    <source>
        <dbReference type="EMBL" id="KAE9400267.1"/>
    </source>
</evidence>